<evidence type="ECO:0000256" key="9">
    <source>
        <dbReference type="SAM" id="Coils"/>
    </source>
</evidence>
<keyword evidence="3" id="KW-0597">Phosphoprotein</keyword>
<evidence type="ECO:0000256" key="4">
    <source>
        <dbReference type="ARBA" id="ARBA00022679"/>
    </source>
</evidence>
<dbReference type="Gene3D" id="3.30.565.10">
    <property type="entry name" value="Histidine kinase-like ATPase, C-terminal domain"/>
    <property type="match status" value="1"/>
</dbReference>
<evidence type="ECO:0000256" key="10">
    <source>
        <dbReference type="SAM" id="Phobius"/>
    </source>
</evidence>
<keyword evidence="10" id="KW-1133">Transmembrane helix</keyword>
<keyword evidence="7" id="KW-0067">ATP-binding</keyword>
<feature type="transmembrane region" description="Helical" evidence="10">
    <location>
        <begin position="47"/>
        <end position="65"/>
    </location>
</feature>
<reference evidence="12 13" key="1">
    <citation type="journal article" date="2016" name="Nat. Commun.">
        <title>Thousands of microbial genomes shed light on interconnected biogeochemical processes in an aquifer system.</title>
        <authorList>
            <person name="Anantharaman K."/>
            <person name="Brown C.T."/>
            <person name="Hug L.A."/>
            <person name="Sharon I."/>
            <person name="Castelle C.J."/>
            <person name="Probst A.J."/>
            <person name="Thomas B.C."/>
            <person name="Singh A."/>
            <person name="Wilkins M.J."/>
            <person name="Karaoz U."/>
            <person name="Brodie E.L."/>
            <person name="Williams K.H."/>
            <person name="Hubbard S.S."/>
            <person name="Banfield J.F."/>
        </authorList>
    </citation>
    <scope>NUCLEOTIDE SEQUENCE [LARGE SCALE GENOMIC DNA]</scope>
</reference>
<sequence>MLKKIKSSFSEVDIFFLHLRLITILGGAIWIAVVSLDAGKSQLIKQIFIAFVLYSAILYSFIIEFPSLIRKFYIIAITLDMFFIYGLVRYIGELKGNYFLAFYLLVAIASFYFGLKTGLLFTFISSSLYIYCYIIFQGHLFLSWQDLGLRLIFLLLIAVSMGLLSENEKKDKENIKRLNKELSDKNSVLEQIYSYLSIGKLASGVAHSINNPLGIIAGKSENLLKEAKKDQLLEKFIKDLDAINKNTYQISEVTKSLLSLSAQDNLELKPVNLNDIIESTLILFENQFEQKGIKLKKNLSKNLKDIMGYSQGIKELLINLLNNAIDATIAGGNIEVSTDIRDGFHVILKVADDGAGIPKENIERIYDPFFTTKRNERGIGLGLTTCLRLIKRHNGLIEVNSKEGEGTTFTVSFPIY</sequence>
<evidence type="ECO:0000313" key="13">
    <source>
        <dbReference type="Proteomes" id="UP000178082"/>
    </source>
</evidence>
<dbReference type="EC" id="2.7.13.3" evidence="2"/>
<dbReference type="Gene3D" id="1.10.287.130">
    <property type="match status" value="1"/>
</dbReference>
<dbReference type="PRINTS" id="PR00344">
    <property type="entry name" value="BCTRLSENSOR"/>
</dbReference>
<dbReference type="SMART" id="SM00388">
    <property type="entry name" value="HisKA"/>
    <property type="match status" value="1"/>
</dbReference>
<dbReference type="Pfam" id="PF00512">
    <property type="entry name" value="HisKA"/>
    <property type="match status" value="1"/>
</dbReference>
<dbReference type="AlphaFoldDB" id="A0A1F7SDJ0"/>
<accession>A0A1F7SDJ0</accession>
<gene>
    <name evidence="12" type="ORF">A3G31_12755</name>
</gene>
<feature type="domain" description="Histidine kinase" evidence="11">
    <location>
        <begin position="204"/>
        <end position="416"/>
    </location>
</feature>
<evidence type="ECO:0000256" key="7">
    <source>
        <dbReference type="ARBA" id="ARBA00022840"/>
    </source>
</evidence>
<dbReference type="InterPro" id="IPR003594">
    <property type="entry name" value="HATPase_dom"/>
</dbReference>
<dbReference type="GO" id="GO:0000155">
    <property type="term" value="F:phosphorelay sensor kinase activity"/>
    <property type="evidence" value="ECO:0007669"/>
    <property type="project" value="InterPro"/>
</dbReference>
<dbReference type="InterPro" id="IPR004358">
    <property type="entry name" value="Sig_transdc_His_kin-like_C"/>
</dbReference>
<feature type="transmembrane region" description="Helical" evidence="10">
    <location>
        <begin position="12"/>
        <end position="35"/>
    </location>
</feature>
<keyword evidence="5" id="KW-0547">Nucleotide-binding</keyword>
<dbReference type="Proteomes" id="UP000178082">
    <property type="component" value="Unassembled WGS sequence"/>
</dbReference>
<comment type="catalytic activity">
    <reaction evidence="1">
        <text>ATP + protein L-histidine = ADP + protein N-phospho-L-histidine.</text>
        <dbReference type="EC" id="2.7.13.3"/>
    </reaction>
</comment>
<dbReference type="CDD" id="cd00075">
    <property type="entry name" value="HATPase"/>
    <property type="match status" value="1"/>
</dbReference>
<evidence type="ECO:0000313" key="12">
    <source>
        <dbReference type="EMBL" id="OGL51846.1"/>
    </source>
</evidence>
<dbReference type="Pfam" id="PF02518">
    <property type="entry name" value="HATPase_c"/>
    <property type="match status" value="1"/>
</dbReference>
<dbReference type="InterPro" id="IPR036890">
    <property type="entry name" value="HATPase_C_sf"/>
</dbReference>
<dbReference type="InterPro" id="IPR005467">
    <property type="entry name" value="His_kinase_dom"/>
</dbReference>
<keyword evidence="8" id="KW-0902">Two-component regulatory system</keyword>
<dbReference type="InterPro" id="IPR036097">
    <property type="entry name" value="HisK_dim/P_sf"/>
</dbReference>
<dbReference type="PANTHER" id="PTHR43065:SF10">
    <property type="entry name" value="PEROXIDE STRESS-ACTIVATED HISTIDINE KINASE MAK3"/>
    <property type="match status" value="1"/>
</dbReference>
<dbReference type="SUPFAM" id="SSF55874">
    <property type="entry name" value="ATPase domain of HSP90 chaperone/DNA topoisomerase II/histidine kinase"/>
    <property type="match status" value="1"/>
</dbReference>
<feature type="transmembrane region" description="Helical" evidence="10">
    <location>
        <begin position="120"/>
        <end position="141"/>
    </location>
</feature>
<comment type="caution">
    <text evidence="12">The sequence shown here is derived from an EMBL/GenBank/DDBJ whole genome shotgun (WGS) entry which is preliminary data.</text>
</comment>
<keyword evidence="10" id="KW-0472">Membrane</keyword>
<evidence type="ECO:0000256" key="6">
    <source>
        <dbReference type="ARBA" id="ARBA00022777"/>
    </source>
</evidence>
<dbReference type="PANTHER" id="PTHR43065">
    <property type="entry name" value="SENSOR HISTIDINE KINASE"/>
    <property type="match status" value="1"/>
</dbReference>
<evidence type="ECO:0000256" key="5">
    <source>
        <dbReference type="ARBA" id="ARBA00022741"/>
    </source>
</evidence>
<evidence type="ECO:0000256" key="2">
    <source>
        <dbReference type="ARBA" id="ARBA00012438"/>
    </source>
</evidence>
<dbReference type="STRING" id="1817883.A3G31_12755"/>
<dbReference type="InterPro" id="IPR003661">
    <property type="entry name" value="HisK_dim/P_dom"/>
</dbReference>
<dbReference type="EMBL" id="MGDI01000037">
    <property type="protein sequence ID" value="OGL51846.1"/>
    <property type="molecule type" value="Genomic_DNA"/>
</dbReference>
<dbReference type="SMART" id="SM00387">
    <property type="entry name" value="HATPase_c"/>
    <property type="match status" value="1"/>
</dbReference>
<feature type="coiled-coil region" evidence="9">
    <location>
        <begin position="165"/>
        <end position="192"/>
    </location>
</feature>
<dbReference type="GO" id="GO:0005524">
    <property type="term" value="F:ATP binding"/>
    <property type="evidence" value="ECO:0007669"/>
    <property type="project" value="UniProtKB-KW"/>
</dbReference>
<evidence type="ECO:0000256" key="1">
    <source>
        <dbReference type="ARBA" id="ARBA00000085"/>
    </source>
</evidence>
<protein>
    <recommendedName>
        <fullName evidence="2">histidine kinase</fullName>
        <ecNumber evidence="2">2.7.13.3</ecNumber>
    </recommendedName>
</protein>
<keyword evidence="9" id="KW-0175">Coiled coil</keyword>
<keyword evidence="4" id="KW-0808">Transferase</keyword>
<evidence type="ECO:0000256" key="8">
    <source>
        <dbReference type="ARBA" id="ARBA00023012"/>
    </source>
</evidence>
<dbReference type="CDD" id="cd00082">
    <property type="entry name" value="HisKA"/>
    <property type="match status" value="1"/>
</dbReference>
<name>A0A1F7SDJ0_9BACT</name>
<proteinExistence type="predicted"/>
<feature type="transmembrane region" description="Helical" evidence="10">
    <location>
        <begin position="98"/>
        <end position="115"/>
    </location>
</feature>
<dbReference type="SUPFAM" id="SSF47384">
    <property type="entry name" value="Homodimeric domain of signal transducing histidine kinase"/>
    <property type="match status" value="1"/>
</dbReference>
<feature type="transmembrane region" description="Helical" evidence="10">
    <location>
        <begin position="72"/>
        <end position="92"/>
    </location>
</feature>
<feature type="transmembrane region" description="Helical" evidence="10">
    <location>
        <begin position="147"/>
        <end position="164"/>
    </location>
</feature>
<evidence type="ECO:0000256" key="3">
    <source>
        <dbReference type="ARBA" id="ARBA00022553"/>
    </source>
</evidence>
<keyword evidence="6" id="KW-0418">Kinase</keyword>
<keyword evidence="10" id="KW-0812">Transmembrane</keyword>
<dbReference type="PROSITE" id="PS50109">
    <property type="entry name" value="HIS_KIN"/>
    <property type="match status" value="1"/>
</dbReference>
<evidence type="ECO:0000259" key="11">
    <source>
        <dbReference type="PROSITE" id="PS50109"/>
    </source>
</evidence>
<organism evidence="12 13">
    <name type="scientific">Candidatus Schekmanbacteria bacterium RIFCSPLOWO2_12_FULL_38_15</name>
    <dbReference type="NCBI Taxonomy" id="1817883"/>
    <lineage>
        <taxon>Bacteria</taxon>
        <taxon>Candidatus Schekmaniibacteriota</taxon>
    </lineage>
</organism>